<sequence>ESQAAAGKGTPVLVPGDAIIDIAKLFEKGAAVYGARNWEKGIPLSEILNSLERHLQQEKMGGTDENHARALAWRAVIYLATKLRIENGLLPASLNDMPAYRLEQEVILGKTVEEAIVDTMKSMAFNDGQWYCSDPGCHKRGFSNVAPNIFYCNKHKKGKQNEYIKNS</sequence>
<dbReference type="InterPro" id="IPR044038">
    <property type="entry name" value="dATP/dGTP_diPOhydrolase_N"/>
</dbReference>
<organism evidence="2">
    <name type="scientific">marine sediment metagenome</name>
    <dbReference type="NCBI Taxonomy" id="412755"/>
    <lineage>
        <taxon>unclassified sequences</taxon>
        <taxon>metagenomes</taxon>
        <taxon>ecological metagenomes</taxon>
    </lineage>
</organism>
<evidence type="ECO:0000259" key="1">
    <source>
        <dbReference type="Pfam" id="PF18909"/>
    </source>
</evidence>
<dbReference type="EMBL" id="LAZR01063601">
    <property type="protein sequence ID" value="KKK59198.1"/>
    <property type="molecule type" value="Genomic_DNA"/>
</dbReference>
<evidence type="ECO:0000313" key="2">
    <source>
        <dbReference type="EMBL" id="KKK59198.1"/>
    </source>
</evidence>
<comment type="caution">
    <text evidence="2">The sequence shown here is derived from an EMBL/GenBank/DDBJ whole genome shotgun (WGS) entry which is preliminary data.</text>
</comment>
<gene>
    <name evidence="2" type="ORF">LCGC14_3036810</name>
</gene>
<name>A0A0F8WR85_9ZZZZ</name>
<dbReference type="Pfam" id="PF18909">
    <property type="entry name" value="dGTP_diPhyd_N"/>
    <property type="match status" value="1"/>
</dbReference>
<protein>
    <recommendedName>
        <fullName evidence="1">dATP/dGTP diphosphohydrolase N-terminal domain-containing protein</fullName>
    </recommendedName>
</protein>
<proteinExistence type="predicted"/>
<feature type="domain" description="dATP/dGTP diphosphohydrolase N-terminal" evidence="1">
    <location>
        <begin position="3"/>
        <end position="84"/>
    </location>
</feature>
<feature type="non-terminal residue" evidence="2">
    <location>
        <position position="1"/>
    </location>
</feature>
<accession>A0A0F8WR85</accession>
<reference evidence="2" key="1">
    <citation type="journal article" date="2015" name="Nature">
        <title>Complex archaea that bridge the gap between prokaryotes and eukaryotes.</title>
        <authorList>
            <person name="Spang A."/>
            <person name="Saw J.H."/>
            <person name="Jorgensen S.L."/>
            <person name="Zaremba-Niedzwiedzka K."/>
            <person name="Martijn J."/>
            <person name="Lind A.E."/>
            <person name="van Eijk R."/>
            <person name="Schleper C."/>
            <person name="Guy L."/>
            <person name="Ettema T.J."/>
        </authorList>
    </citation>
    <scope>NUCLEOTIDE SEQUENCE</scope>
</reference>
<dbReference type="AlphaFoldDB" id="A0A0F8WR85"/>